<feature type="transmembrane region" description="Helical" evidence="1">
    <location>
        <begin position="249"/>
        <end position="269"/>
    </location>
</feature>
<feature type="transmembrane region" description="Helical" evidence="1">
    <location>
        <begin position="406"/>
        <end position="433"/>
    </location>
</feature>
<comment type="caution">
    <text evidence="2">The sequence shown here is derived from an EMBL/GenBank/DDBJ whole genome shotgun (WGS) entry which is preliminary data.</text>
</comment>
<keyword evidence="1" id="KW-0472">Membrane</keyword>
<feature type="transmembrane region" description="Helical" evidence="1">
    <location>
        <begin position="548"/>
        <end position="566"/>
    </location>
</feature>
<organism evidence="2 3">
    <name type="scientific">Actinoplanes xinjiangensis</name>
    <dbReference type="NCBI Taxonomy" id="512350"/>
    <lineage>
        <taxon>Bacteria</taxon>
        <taxon>Bacillati</taxon>
        <taxon>Actinomycetota</taxon>
        <taxon>Actinomycetes</taxon>
        <taxon>Micromonosporales</taxon>
        <taxon>Micromonosporaceae</taxon>
        <taxon>Actinoplanes</taxon>
    </lineage>
</organism>
<name>A0A316FIN2_9ACTN</name>
<dbReference type="EMBL" id="QGGR01000007">
    <property type="protein sequence ID" value="PWK47586.1"/>
    <property type="molecule type" value="Genomic_DNA"/>
</dbReference>
<feature type="transmembrane region" description="Helical" evidence="1">
    <location>
        <begin position="159"/>
        <end position="177"/>
    </location>
</feature>
<feature type="transmembrane region" description="Helical" evidence="1">
    <location>
        <begin position="276"/>
        <end position="297"/>
    </location>
</feature>
<evidence type="ECO:0000313" key="3">
    <source>
        <dbReference type="Proteomes" id="UP000245697"/>
    </source>
</evidence>
<dbReference type="Proteomes" id="UP000245697">
    <property type="component" value="Unassembled WGS sequence"/>
</dbReference>
<dbReference type="Gene3D" id="3.40.50.1820">
    <property type="entry name" value="alpha/beta hydrolase"/>
    <property type="match status" value="1"/>
</dbReference>
<sequence>MDDPPIVELRVHGVGGTSPAALLGTPVYRQVWGDRIAGFYAAATPRRGRNVEAYCWGGMTSRSSSRVLWLLLFPFMLVNVAGWTCSARIRRDRWMFAVHRACARLTALAVTLNLLLIGAMAAVDVWAYQFCGQDLPGSALWIKRVLHAPAHHPDPGRRVVIGAGLVLANLLVIALLAQRTRSRYEDVSPVGAPARTPMRISAAALPDGVADPRFYDGQASVRRLAGLHLGAGLAWLALFLAFVGGGGRLHVAVVPPAVVLAVVLVLVACESAGERLVYPLIVVAAVVAAGVAGWVWIGAPIGAVTGHLPGMLQVVRATFGLILVLAVARVLLMPVIVLLRVLGVRRGADRGPGVRVLRKWHVAPFVVAVLSLVSINAVGLGLLIAIGKGLGSVKWTAVGPVGADRLAMFPFLPAATPWLTLVPGAVLAVFLLVEAVRWALAGRGGLTGPIIAEFAGRADAGPPPQPPWDTWRRSALPTHPGQSAECRERGWEWVRTIARARRMAGFPSGARYLTAGIVVSVLLVPALYLASGARRAPESLTDADDTAVWLAVMIPVAGVLMLRLGWQRPGARRWLGVLWDVGTFWPRAFHPFAPPCYAERAVPDLQRRIRWLHDNGARVLLVGHSQGSVLAAAALAQQRDTADTVLVTFGSPLSTLYGWGFPAWINRDLYDRVKGHWVNYSYRTDYIGGPIGDGEVDVPLPDPGTSWYLCGEPLPPLRRHTGYWSDDAMWERIDKVAAAPRADIPVLF</sequence>
<dbReference type="RefSeq" id="WP_109593688.1">
    <property type="nucleotide sequence ID" value="NZ_BONA01000043.1"/>
</dbReference>
<feature type="transmembrane region" description="Helical" evidence="1">
    <location>
        <begin position="224"/>
        <end position="243"/>
    </location>
</feature>
<feature type="transmembrane region" description="Helical" evidence="1">
    <location>
        <begin position="509"/>
        <end position="528"/>
    </location>
</feature>
<protein>
    <recommendedName>
        <fullName evidence="4">Lipase (Class 3)</fullName>
    </recommendedName>
</protein>
<keyword evidence="1" id="KW-1133">Transmembrane helix</keyword>
<dbReference type="SUPFAM" id="SSF53474">
    <property type="entry name" value="alpha/beta-Hydrolases"/>
    <property type="match status" value="1"/>
</dbReference>
<feature type="transmembrane region" description="Helical" evidence="1">
    <location>
        <begin position="362"/>
        <end position="386"/>
    </location>
</feature>
<proteinExistence type="predicted"/>
<feature type="transmembrane region" description="Helical" evidence="1">
    <location>
        <begin position="317"/>
        <end position="342"/>
    </location>
</feature>
<feature type="transmembrane region" description="Helical" evidence="1">
    <location>
        <begin position="67"/>
        <end position="85"/>
    </location>
</feature>
<accession>A0A316FIN2</accession>
<evidence type="ECO:0000256" key="1">
    <source>
        <dbReference type="SAM" id="Phobius"/>
    </source>
</evidence>
<evidence type="ECO:0000313" key="2">
    <source>
        <dbReference type="EMBL" id="PWK47586.1"/>
    </source>
</evidence>
<dbReference type="InterPro" id="IPR029058">
    <property type="entry name" value="AB_hydrolase_fold"/>
</dbReference>
<keyword evidence="1" id="KW-0812">Transmembrane</keyword>
<keyword evidence="3" id="KW-1185">Reference proteome</keyword>
<reference evidence="2 3" key="1">
    <citation type="submission" date="2018-05" db="EMBL/GenBank/DDBJ databases">
        <title>Genomic Encyclopedia of Archaeal and Bacterial Type Strains, Phase II (KMG-II): from individual species to whole genera.</title>
        <authorList>
            <person name="Goeker M."/>
        </authorList>
    </citation>
    <scope>NUCLEOTIDE SEQUENCE [LARGE SCALE GENOMIC DNA]</scope>
    <source>
        <strain evidence="2 3">DSM 45184</strain>
    </source>
</reference>
<dbReference type="AlphaFoldDB" id="A0A316FIN2"/>
<evidence type="ECO:0008006" key="4">
    <source>
        <dbReference type="Google" id="ProtNLM"/>
    </source>
</evidence>
<dbReference type="OrthoDB" id="4320047at2"/>
<feature type="transmembrane region" description="Helical" evidence="1">
    <location>
        <begin position="105"/>
        <end position="128"/>
    </location>
</feature>
<gene>
    <name evidence="2" type="ORF">BC793_107196</name>
</gene>